<gene>
    <name evidence="3" type="ORF">VSS37_03610</name>
</gene>
<proteinExistence type="predicted"/>
<accession>A0ABU6CU67</accession>
<evidence type="ECO:0000256" key="1">
    <source>
        <dbReference type="SAM" id="MobiDB-lite"/>
    </source>
</evidence>
<reference evidence="3 4" key="2">
    <citation type="submission" date="2024-01" db="EMBL/GenBank/DDBJ databases">
        <authorList>
            <person name="Xie X."/>
        </authorList>
    </citation>
    <scope>NUCLEOTIDE SEQUENCE [LARGE SCALE GENOMIC DNA]</scope>
    <source>
        <strain evidence="3">SCUT-1</strain>
    </source>
</reference>
<keyword evidence="2" id="KW-0732">Signal</keyword>
<evidence type="ECO:0000313" key="4">
    <source>
        <dbReference type="Proteomes" id="UP001308005"/>
    </source>
</evidence>
<feature type="region of interest" description="Disordered" evidence="1">
    <location>
        <begin position="35"/>
        <end position="64"/>
    </location>
</feature>
<feature type="chain" id="PRO_5047063272" evidence="2">
    <location>
        <begin position="26"/>
        <end position="113"/>
    </location>
</feature>
<dbReference type="PROSITE" id="PS51257">
    <property type="entry name" value="PROKAR_LIPOPROTEIN"/>
    <property type="match status" value="1"/>
</dbReference>
<comment type="caution">
    <text evidence="3">The sequence shown here is derived from an EMBL/GenBank/DDBJ whole genome shotgun (WGS) entry which is preliminary data.</text>
</comment>
<dbReference type="RefSeq" id="WP_324693289.1">
    <property type="nucleotide sequence ID" value="NZ_JAYMYJ010000029.1"/>
</dbReference>
<keyword evidence="4" id="KW-1185">Reference proteome</keyword>
<dbReference type="EMBL" id="JAYMYJ010000029">
    <property type="protein sequence ID" value="MEB4590057.1"/>
    <property type="molecule type" value="Genomic_DNA"/>
</dbReference>
<organism evidence="3 4">
    <name type="scientific">Candidatus Thiothrix phosphatis</name>
    <dbReference type="NCBI Taxonomy" id="3112415"/>
    <lineage>
        <taxon>Bacteria</taxon>
        <taxon>Pseudomonadati</taxon>
        <taxon>Pseudomonadota</taxon>
        <taxon>Gammaproteobacteria</taxon>
        <taxon>Thiotrichales</taxon>
        <taxon>Thiotrichaceae</taxon>
        <taxon>Thiothrix</taxon>
    </lineage>
</organism>
<feature type="compositionally biased region" description="Low complexity" evidence="1">
    <location>
        <begin position="48"/>
        <end position="59"/>
    </location>
</feature>
<reference evidence="4" key="1">
    <citation type="submission" date="2023-07" db="EMBL/GenBank/DDBJ databases">
        <title>The carbon used by Thiothrix.</title>
        <authorList>
            <person name="Chen L."/>
        </authorList>
    </citation>
    <scope>NUCLEOTIDE SEQUENCE [LARGE SCALE GENOMIC DNA]</scope>
</reference>
<feature type="signal peptide" evidence="2">
    <location>
        <begin position="1"/>
        <end position="25"/>
    </location>
</feature>
<protein>
    <submittedName>
        <fullName evidence="3">Uncharacterized protein</fullName>
    </submittedName>
</protein>
<dbReference type="Proteomes" id="UP001308005">
    <property type="component" value="Unassembled WGS sequence"/>
</dbReference>
<evidence type="ECO:0000313" key="3">
    <source>
        <dbReference type="EMBL" id="MEB4590057.1"/>
    </source>
</evidence>
<evidence type="ECO:0000256" key="2">
    <source>
        <dbReference type="SAM" id="SignalP"/>
    </source>
</evidence>
<sequence length="113" mass="11830">MKQRCHGWAGVMLVLAAGLSLSACSGVSQQVSDMMSSLNPFQQKSEETAPAAATPATPAGQDIPAAPARSYRVEIHPSTHADGTKDVEVNLEGNHQCTTFCALPMRKPPAAAQ</sequence>
<name>A0ABU6CU67_9GAMM</name>